<keyword evidence="2" id="KW-1185">Reference proteome</keyword>
<dbReference type="AlphaFoldDB" id="A0A9D4D899"/>
<protein>
    <submittedName>
        <fullName evidence="1">Uncharacterized protein</fullName>
    </submittedName>
</protein>
<accession>A0A9D4D899</accession>
<dbReference type="EMBL" id="JAIWYP010000011">
    <property type="protein sequence ID" value="KAH3740475.1"/>
    <property type="molecule type" value="Genomic_DNA"/>
</dbReference>
<organism evidence="1 2">
    <name type="scientific">Dreissena polymorpha</name>
    <name type="common">Zebra mussel</name>
    <name type="synonym">Mytilus polymorpha</name>
    <dbReference type="NCBI Taxonomy" id="45954"/>
    <lineage>
        <taxon>Eukaryota</taxon>
        <taxon>Metazoa</taxon>
        <taxon>Spiralia</taxon>
        <taxon>Lophotrochozoa</taxon>
        <taxon>Mollusca</taxon>
        <taxon>Bivalvia</taxon>
        <taxon>Autobranchia</taxon>
        <taxon>Heteroconchia</taxon>
        <taxon>Euheterodonta</taxon>
        <taxon>Imparidentia</taxon>
        <taxon>Neoheterodontei</taxon>
        <taxon>Myida</taxon>
        <taxon>Dreissenoidea</taxon>
        <taxon>Dreissenidae</taxon>
        <taxon>Dreissena</taxon>
    </lineage>
</organism>
<reference evidence="1" key="2">
    <citation type="submission" date="2020-11" db="EMBL/GenBank/DDBJ databases">
        <authorList>
            <person name="McCartney M.A."/>
            <person name="Auch B."/>
            <person name="Kono T."/>
            <person name="Mallez S."/>
            <person name="Becker A."/>
            <person name="Gohl D.M."/>
            <person name="Silverstein K.A.T."/>
            <person name="Koren S."/>
            <person name="Bechman K.B."/>
            <person name="Herman A."/>
            <person name="Abrahante J.E."/>
            <person name="Garbe J."/>
        </authorList>
    </citation>
    <scope>NUCLEOTIDE SEQUENCE</scope>
    <source>
        <strain evidence="1">Duluth1</strain>
        <tissue evidence="1">Whole animal</tissue>
    </source>
</reference>
<proteinExistence type="predicted"/>
<sequence length="53" mass="5886">MTIKTIVSTSTSLKMILLCHGSRPDTAWRSRGHLGSSASHQPVEYCNVSRPMR</sequence>
<reference evidence="1" key="1">
    <citation type="journal article" date="2019" name="bioRxiv">
        <title>The Genome of the Zebra Mussel, Dreissena polymorpha: A Resource for Invasive Species Research.</title>
        <authorList>
            <person name="McCartney M.A."/>
            <person name="Auch B."/>
            <person name="Kono T."/>
            <person name="Mallez S."/>
            <person name="Zhang Y."/>
            <person name="Obille A."/>
            <person name="Becker A."/>
            <person name="Abrahante J.E."/>
            <person name="Garbe J."/>
            <person name="Badalamenti J.P."/>
            <person name="Herman A."/>
            <person name="Mangelson H."/>
            <person name="Liachko I."/>
            <person name="Sullivan S."/>
            <person name="Sone E.D."/>
            <person name="Koren S."/>
            <person name="Silverstein K.A.T."/>
            <person name="Beckman K.B."/>
            <person name="Gohl D.M."/>
        </authorList>
    </citation>
    <scope>NUCLEOTIDE SEQUENCE</scope>
    <source>
        <strain evidence="1">Duluth1</strain>
        <tissue evidence="1">Whole animal</tissue>
    </source>
</reference>
<evidence type="ECO:0000313" key="1">
    <source>
        <dbReference type="EMBL" id="KAH3740475.1"/>
    </source>
</evidence>
<name>A0A9D4D899_DREPO</name>
<evidence type="ECO:0000313" key="2">
    <source>
        <dbReference type="Proteomes" id="UP000828390"/>
    </source>
</evidence>
<dbReference type="Proteomes" id="UP000828390">
    <property type="component" value="Unassembled WGS sequence"/>
</dbReference>
<gene>
    <name evidence="1" type="ORF">DPMN_047181</name>
</gene>
<comment type="caution">
    <text evidence="1">The sequence shown here is derived from an EMBL/GenBank/DDBJ whole genome shotgun (WGS) entry which is preliminary data.</text>
</comment>